<dbReference type="InterPro" id="IPR002489">
    <property type="entry name" value="Glu_synth_asu_C"/>
</dbReference>
<evidence type="ECO:0000256" key="9">
    <source>
        <dbReference type="ARBA" id="ARBA00022827"/>
    </source>
</evidence>
<dbReference type="Pfam" id="PF04898">
    <property type="entry name" value="Glu_syn_central"/>
    <property type="match status" value="1"/>
</dbReference>
<evidence type="ECO:0000256" key="4">
    <source>
        <dbReference type="ARBA" id="ARBA00009716"/>
    </source>
</evidence>
<evidence type="ECO:0000256" key="8">
    <source>
        <dbReference type="ARBA" id="ARBA00022723"/>
    </source>
</evidence>
<dbReference type="SUPFAM" id="SSF69336">
    <property type="entry name" value="Alpha subunit of glutamate synthase, C-terminal domain"/>
    <property type="match status" value="1"/>
</dbReference>
<dbReference type="Proteomes" id="UP000238762">
    <property type="component" value="Unassembled WGS sequence"/>
</dbReference>
<gene>
    <name evidence="21" type="ORF">C7B64_13735</name>
</gene>
<dbReference type="GO" id="GO:0015930">
    <property type="term" value="F:glutamate synthase activity"/>
    <property type="evidence" value="ECO:0007669"/>
    <property type="project" value="InterPro"/>
</dbReference>
<evidence type="ECO:0000259" key="19">
    <source>
        <dbReference type="Pfam" id="PF01645"/>
    </source>
</evidence>
<dbReference type="Gene3D" id="3.20.20.70">
    <property type="entry name" value="Aldolase class I"/>
    <property type="match status" value="2"/>
</dbReference>
<dbReference type="InterPro" id="IPR002932">
    <property type="entry name" value="Glu_synthdom"/>
</dbReference>
<evidence type="ECO:0000313" key="22">
    <source>
        <dbReference type="Proteomes" id="UP000238762"/>
    </source>
</evidence>
<reference evidence="21 22" key="1">
    <citation type="submission" date="2018-02" db="EMBL/GenBank/DDBJ databases">
        <authorList>
            <person name="Cohen D.B."/>
            <person name="Kent A.D."/>
        </authorList>
    </citation>
    <scope>NUCLEOTIDE SEQUENCE [LARGE SCALE GENOMIC DNA]</scope>
    <source>
        <strain evidence="21 22">CCAP 1448/3</strain>
    </source>
</reference>
<evidence type="ECO:0000256" key="2">
    <source>
        <dbReference type="ARBA" id="ARBA00001927"/>
    </source>
</evidence>
<dbReference type="AlphaFoldDB" id="A0A2T1C1Y2"/>
<evidence type="ECO:0000259" key="18">
    <source>
        <dbReference type="Pfam" id="PF01493"/>
    </source>
</evidence>
<accession>A0A2T1C1Y2</accession>
<dbReference type="RefSeq" id="WP_106289227.1">
    <property type="nucleotide sequence ID" value="NZ_CAWNTC010000079.1"/>
</dbReference>
<evidence type="ECO:0000256" key="16">
    <source>
        <dbReference type="ARBA" id="ARBA00029440"/>
    </source>
</evidence>
<keyword evidence="12" id="KW-0408">Iron</keyword>
<evidence type="ECO:0000313" key="21">
    <source>
        <dbReference type="EMBL" id="PSB02295.1"/>
    </source>
</evidence>
<comment type="pathway">
    <text evidence="16">Amino-acid biosynthesis.</text>
</comment>
<evidence type="ECO:0000256" key="11">
    <source>
        <dbReference type="ARBA" id="ARBA00023002"/>
    </source>
</evidence>
<evidence type="ECO:0000256" key="13">
    <source>
        <dbReference type="ARBA" id="ARBA00023014"/>
    </source>
</evidence>
<comment type="similarity">
    <text evidence="4">Belongs to the glutamate synthase family.</text>
</comment>
<protein>
    <submittedName>
        <fullName evidence="21">Glutamate synthase large subunit</fullName>
    </submittedName>
</protein>
<comment type="cofactor">
    <cofactor evidence="1">
        <name>FMN</name>
        <dbReference type="ChEBI" id="CHEBI:58210"/>
    </cofactor>
</comment>
<keyword evidence="15" id="KW-0003">3Fe-4S</keyword>
<dbReference type="InterPro" id="IPR006982">
    <property type="entry name" value="Glu_synth_centr_N"/>
</dbReference>
<dbReference type="GO" id="GO:0046872">
    <property type="term" value="F:metal ion binding"/>
    <property type="evidence" value="ECO:0007669"/>
    <property type="project" value="UniProtKB-KW"/>
</dbReference>
<evidence type="ECO:0000256" key="15">
    <source>
        <dbReference type="ARBA" id="ARBA00023291"/>
    </source>
</evidence>
<evidence type="ECO:0000256" key="10">
    <source>
        <dbReference type="ARBA" id="ARBA00022962"/>
    </source>
</evidence>
<evidence type="ECO:0000256" key="7">
    <source>
        <dbReference type="ARBA" id="ARBA00022643"/>
    </source>
</evidence>
<dbReference type="OrthoDB" id="9758182at2"/>
<dbReference type="Pfam" id="PF01493">
    <property type="entry name" value="GXGXG"/>
    <property type="match status" value="1"/>
</dbReference>
<dbReference type="InterPro" id="IPR036485">
    <property type="entry name" value="Glu_synth_asu_C_sf"/>
</dbReference>
<evidence type="ECO:0000256" key="6">
    <source>
        <dbReference type="ARBA" id="ARBA00022630"/>
    </source>
</evidence>
<name>A0A2T1C1Y2_9CYAN</name>
<sequence length="878" mass="95095">HLIRTGTRTRVGLVLESGEPREVHHFATLIGYGCGGINPYLAFETIADSIEQKLLLGVDYPTACKNYIKAATKGVTKVASKIGISTIQSYRGAQIFEAIGLNEATIEKYFTRTASRIEGADLEVIAQEAIARHTYAFPERPAKGSTLDVGGEYQWRKDGEAHLFSPETIHALQKAARTGNYDIYKQYAALVNEQDKKHFTLRGLLEFKARQPIPLEEVEPIEAILKRFKTGAMSYGSISKEAHESLAIAMNRIGGKSNTGEGGEDPERYTWTNDRGDSKNSAIKQVASGRFGVTSLYLSQAREIQIKMAQGAKPGEGGQLPGKKVYPWIAKVRHSTPGVGLISPPPHHDIYSIEDLAELIHDLKNANRDARINVKLVSEVGVGTIAAGVAKAHADVVLISGFDGGTGASPQTSIKHAGLPWELGLAETHQTLVLNNLRSRIVVETDGQLKTGRDIAIAALLGAEEFGFSTAPLVTLGCIMMRVCHLNTCPAGIATQNPLLRESFIGDPEHTVNFMKFIAQDVREIMAQLGFRTLNEMVGRTDVLEAKQAVEHWKAKNIDLSKILYQPDVGEDVGLYCQIPQDHGLDKSLDMTMLLDLCRDAIDKGEPVKATLPIRNVNRTVGTILGNEITKKHWHGLPEDTVHLHFQGSAGQSFGAFVPKGVTLELEGDANDYFGKGLSGGKIILYPPAVSTFIAEENVIVGNVALYGATSGEVYIRGIAGERFCVRNSGVSAVVEAIGDHGCEYMTGGKVIVLGATGRNFAAGMSGGVAYILDEQGDFATRCNTQMVGLETLSDPEEIIEVKEAIANHVKYTGSDKGSKVLTYWDEMLPKFVKVMPKDYKRVLQAIKKALASGLSGDDALEAAFEENARDVARIGGS</sequence>
<dbReference type="CDD" id="cd00982">
    <property type="entry name" value="gltB_C"/>
    <property type="match status" value="1"/>
</dbReference>
<keyword evidence="14" id="KW-0314">Glutamate biosynthesis</keyword>
<dbReference type="FunFam" id="2.160.20.60:FF:000001">
    <property type="entry name" value="Glutamate synthase, large subunit"/>
    <property type="match status" value="1"/>
</dbReference>
<evidence type="ECO:0000256" key="14">
    <source>
        <dbReference type="ARBA" id="ARBA00023164"/>
    </source>
</evidence>
<keyword evidence="6" id="KW-0285">Flavoprotein</keyword>
<comment type="cofactor">
    <cofactor evidence="3">
        <name>FAD</name>
        <dbReference type="ChEBI" id="CHEBI:57692"/>
    </cofactor>
</comment>
<feature type="domain" description="Glutamate synthase central-N" evidence="20">
    <location>
        <begin position="1"/>
        <end position="102"/>
    </location>
</feature>
<reference evidence="21 22" key="2">
    <citation type="submission" date="2018-03" db="EMBL/GenBank/DDBJ databases">
        <title>The ancient ancestry and fast evolution of plastids.</title>
        <authorList>
            <person name="Moore K.R."/>
            <person name="Magnabosco C."/>
            <person name="Momper L."/>
            <person name="Gold D.A."/>
            <person name="Bosak T."/>
            <person name="Fournier G.P."/>
        </authorList>
    </citation>
    <scope>NUCLEOTIDE SEQUENCE [LARGE SCALE GENOMIC DNA]</scope>
    <source>
        <strain evidence="21 22">CCAP 1448/3</strain>
    </source>
</reference>
<feature type="non-terminal residue" evidence="21">
    <location>
        <position position="1"/>
    </location>
</feature>
<dbReference type="InterPro" id="IPR013785">
    <property type="entry name" value="Aldolase_TIM"/>
</dbReference>
<feature type="domain" description="Glutamate synthase" evidence="19">
    <location>
        <begin position="164"/>
        <end position="531"/>
    </location>
</feature>
<evidence type="ECO:0000256" key="12">
    <source>
        <dbReference type="ARBA" id="ARBA00023004"/>
    </source>
</evidence>
<keyword evidence="7" id="KW-0288">FMN</keyword>
<dbReference type="GO" id="GO:0006537">
    <property type="term" value="P:glutamate biosynthetic process"/>
    <property type="evidence" value="ECO:0007669"/>
    <property type="project" value="UniProtKB-KW"/>
</dbReference>
<evidence type="ECO:0000256" key="3">
    <source>
        <dbReference type="ARBA" id="ARBA00001974"/>
    </source>
</evidence>
<feature type="region of interest" description="Disordered" evidence="17">
    <location>
        <begin position="253"/>
        <end position="276"/>
    </location>
</feature>
<proteinExistence type="inferred from homology"/>
<keyword evidence="11" id="KW-0560">Oxidoreductase</keyword>
<keyword evidence="22" id="KW-1185">Reference proteome</keyword>
<keyword evidence="10" id="KW-0315">Glutamine amidotransferase</keyword>
<dbReference type="GO" id="GO:0051538">
    <property type="term" value="F:3 iron, 4 sulfur cluster binding"/>
    <property type="evidence" value="ECO:0007669"/>
    <property type="project" value="UniProtKB-KW"/>
</dbReference>
<dbReference type="EMBL" id="PVWJ01000065">
    <property type="protein sequence ID" value="PSB02295.1"/>
    <property type="molecule type" value="Genomic_DNA"/>
</dbReference>
<organism evidence="21 22">
    <name type="scientific">Merismopedia glauca CCAP 1448/3</name>
    <dbReference type="NCBI Taxonomy" id="1296344"/>
    <lineage>
        <taxon>Bacteria</taxon>
        <taxon>Bacillati</taxon>
        <taxon>Cyanobacteriota</taxon>
        <taxon>Cyanophyceae</taxon>
        <taxon>Synechococcales</taxon>
        <taxon>Merismopediaceae</taxon>
        <taxon>Merismopedia</taxon>
    </lineage>
</organism>
<dbReference type="SUPFAM" id="SSF51395">
    <property type="entry name" value="FMN-linked oxidoreductases"/>
    <property type="match status" value="1"/>
</dbReference>
<keyword evidence="9" id="KW-0274">FAD</keyword>
<keyword evidence="8" id="KW-0479">Metal-binding</keyword>
<keyword evidence="13" id="KW-0411">Iron-sulfur</keyword>
<evidence type="ECO:0000259" key="20">
    <source>
        <dbReference type="Pfam" id="PF04898"/>
    </source>
</evidence>
<dbReference type="InterPro" id="IPR051394">
    <property type="entry name" value="Glutamate_Synthase"/>
</dbReference>
<evidence type="ECO:0000256" key="17">
    <source>
        <dbReference type="SAM" id="MobiDB-lite"/>
    </source>
</evidence>
<keyword evidence="5" id="KW-0028">Amino-acid biosynthesis</keyword>
<evidence type="ECO:0000256" key="1">
    <source>
        <dbReference type="ARBA" id="ARBA00001917"/>
    </source>
</evidence>
<comment type="caution">
    <text evidence="21">The sequence shown here is derived from an EMBL/GenBank/DDBJ whole genome shotgun (WGS) entry which is preliminary data.</text>
</comment>
<evidence type="ECO:0000256" key="5">
    <source>
        <dbReference type="ARBA" id="ARBA00022605"/>
    </source>
</evidence>
<dbReference type="Gene3D" id="2.160.20.60">
    <property type="entry name" value="Glutamate synthase, alpha subunit, C-terminal domain"/>
    <property type="match status" value="1"/>
</dbReference>
<comment type="cofactor">
    <cofactor evidence="2">
        <name>[3Fe-4S] cluster</name>
        <dbReference type="ChEBI" id="CHEBI:21137"/>
    </cofactor>
</comment>
<dbReference type="NCBIfam" id="NF008730">
    <property type="entry name" value="PRK11750.1"/>
    <property type="match status" value="1"/>
</dbReference>
<feature type="domain" description="Glutamate synthase alpha subunit C-terminal" evidence="18">
    <location>
        <begin position="613"/>
        <end position="798"/>
    </location>
</feature>
<dbReference type="CDD" id="cd02808">
    <property type="entry name" value="GltS_FMN"/>
    <property type="match status" value="1"/>
</dbReference>
<dbReference type="FunFam" id="3.20.20.70:FF:000053">
    <property type="entry name" value="Glutamate synthase large subunit"/>
    <property type="match status" value="1"/>
</dbReference>
<dbReference type="Pfam" id="PF01645">
    <property type="entry name" value="Glu_synthase"/>
    <property type="match status" value="1"/>
</dbReference>
<dbReference type="PANTHER" id="PTHR43100:SF1">
    <property type="entry name" value="GLUTAMATE SYNTHASE [NADPH] SMALL CHAIN"/>
    <property type="match status" value="1"/>
</dbReference>
<dbReference type="PANTHER" id="PTHR43100">
    <property type="entry name" value="GLUTAMATE SYNTHASE [NADPH] SMALL CHAIN"/>
    <property type="match status" value="1"/>
</dbReference>